<dbReference type="FunFam" id="3.40.50.150:FF:000053">
    <property type="entry name" value="Release factor glutamine methyltransferase"/>
    <property type="match status" value="1"/>
</dbReference>
<evidence type="ECO:0000313" key="8">
    <source>
        <dbReference type="EMBL" id="VAW36302.1"/>
    </source>
</evidence>
<sequence>MIIPAFFIADMSTTEFIKSLYQNNDLAKREIDLIICHVLGINTAALFIYAKDISQSQQHNILNFIQQRNDGKPLAYITGFKEFWTLNLKVNQYTLIPRPETEQIVELMLQWTDNKFTGTLLDLGTGTGAIALSIAQQRPNAKITATDISHECIKVAQYNQHKYSLTNINIFQSNWFESIGNDKFNYIISNPPYIAENNKHLKHLKHEPVTALIAQENGLADLFHIIQQAKKHLNNHGTILLEHGFNQHKEIQEYLNQNCYYNIKTHKDLAGISRITTAQYEIPNLN</sequence>
<organism evidence="8">
    <name type="scientific">hydrothermal vent metagenome</name>
    <dbReference type="NCBI Taxonomy" id="652676"/>
    <lineage>
        <taxon>unclassified sequences</taxon>
        <taxon>metagenomes</taxon>
        <taxon>ecological metagenomes</taxon>
    </lineage>
</organism>
<dbReference type="PANTHER" id="PTHR18895">
    <property type="entry name" value="HEMK METHYLTRANSFERASE"/>
    <property type="match status" value="1"/>
</dbReference>
<dbReference type="InterPro" id="IPR002052">
    <property type="entry name" value="DNA_methylase_N6_adenine_CS"/>
</dbReference>
<dbReference type="PANTHER" id="PTHR18895:SF74">
    <property type="entry name" value="MTRF1L RELEASE FACTOR GLUTAMINE METHYLTRANSFERASE"/>
    <property type="match status" value="1"/>
</dbReference>
<dbReference type="InterPro" id="IPR050320">
    <property type="entry name" value="N5-glutamine_MTase"/>
</dbReference>
<evidence type="ECO:0000256" key="4">
    <source>
        <dbReference type="ARBA" id="ARBA00022691"/>
    </source>
</evidence>
<dbReference type="GO" id="GO:0003676">
    <property type="term" value="F:nucleic acid binding"/>
    <property type="evidence" value="ECO:0007669"/>
    <property type="project" value="InterPro"/>
</dbReference>
<evidence type="ECO:0000256" key="5">
    <source>
        <dbReference type="ARBA" id="ARBA00048391"/>
    </source>
</evidence>
<dbReference type="Gene3D" id="3.40.50.150">
    <property type="entry name" value="Vaccinia Virus protein VP39"/>
    <property type="match status" value="1"/>
</dbReference>
<dbReference type="EMBL" id="UOEW01000138">
    <property type="protein sequence ID" value="VAW36302.1"/>
    <property type="molecule type" value="Genomic_DNA"/>
</dbReference>
<keyword evidence="2 8" id="KW-0489">Methyltransferase</keyword>
<accession>A0A3B0VBP1</accession>
<feature type="domain" description="Methyltransferase small" evidence="6">
    <location>
        <begin position="106"/>
        <end position="202"/>
    </location>
</feature>
<dbReference type="InterPro" id="IPR007848">
    <property type="entry name" value="Small_mtfrase_dom"/>
</dbReference>
<protein>
    <recommendedName>
        <fullName evidence="1">peptide chain release factor N(5)-glutamine methyltransferase</fullName>
        <ecNumber evidence="1">2.1.1.297</ecNumber>
    </recommendedName>
</protein>
<dbReference type="GO" id="GO:0032259">
    <property type="term" value="P:methylation"/>
    <property type="evidence" value="ECO:0007669"/>
    <property type="project" value="UniProtKB-KW"/>
</dbReference>
<dbReference type="InterPro" id="IPR019874">
    <property type="entry name" value="RF_methyltr_PrmC"/>
</dbReference>
<feature type="domain" description="Release factor glutamine methyltransferase N-terminal" evidence="7">
    <location>
        <begin position="22"/>
        <end position="79"/>
    </location>
</feature>
<comment type="catalytic activity">
    <reaction evidence="5">
        <text>L-glutaminyl-[peptide chain release factor] + S-adenosyl-L-methionine = N(5)-methyl-L-glutaminyl-[peptide chain release factor] + S-adenosyl-L-homocysteine + H(+)</text>
        <dbReference type="Rhea" id="RHEA:42896"/>
        <dbReference type="Rhea" id="RHEA-COMP:10271"/>
        <dbReference type="Rhea" id="RHEA-COMP:10272"/>
        <dbReference type="ChEBI" id="CHEBI:15378"/>
        <dbReference type="ChEBI" id="CHEBI:30011"/>
        <dbReference type="ChEBI" id="CHEBI:57856"/>
        <dbReference type="ChEBI" id="CHEBI:59789"/>
        <dbReference type="ChEBI" id="CHEBI:61891"/>
        <dbReference type="EC" id="2.1.1.297"/>
    </reaction>
</comment>
<dbReference type="GO" id="GO:0102559">
    <property type="term" value="F:peptide chain release factor N(5)-glutamine methyltransferase activity"/>
    <property type="evidence" value="ECO:0007669"/>
    <property type="project" value="UniProtKB-EC"/>
</dbReference>
<dbReference type="Gene3D" id="1.10.8.10">
    <property type="entry name" value="DNA helicase RuvA subunit, C-terminal domain"/>
    <property type="match status" value="1"/>
</dbReference>
<dbReference type="Pfam" id="PF17827">
    <property type="entry name" value="PrmC_N"/>
    <property type="match status" value="1"/>
</dbReference>
<dbReference type="CDD" id="cd02440">
    <property type="entry name" value="AdoMet_MTases"/>
    <property type="match status" value="1"/>
</dbReference>
<dbReference type="EC" id="2.1.1.297" evidence="1"/>
<evidence type="ECO:0000256" key="2">
    <source>
        <dbReference type="ARBA" id="ARBA00022603"/>
    </source>
</evidence>
<evidence type="ECO:0000256" key="1">
    <source>
        <dbReference type="ARBA" id="ARBA00012771"/>
    </source>
</evidence>
<evidence type="ECO:0000256" key="3">
    <source>
        <dbReference type="ARBA" id="ARBA00022679"/>
    </source>
</evidence>
<dbReference type="NCBIfam" id="TIGR03534">
    <property type="entry name" value="RF_mod_PrmC"/>
    <property type="match status" value="1"/>
</dbReference>
<evidence type="ECO:0000259" key="7">
    <source>
        <dbReference type="Pfam" id="PF17827"/>
    </source>
</evidence>
<gene>
    <name evidence="8" type="ORF">MNBD_GAMMA01-1492</name>
</gene>
<dbReference type="PROSITE" id="PS00092">
    <property type="entry name" value="N6_MTASE"/>
    <property type="match status" value="1"/>
</dbReference>
<name>A0A3B0VBP1_9ZZZZ</name>
<dbReference type="NCBIfam" id="TIGR00536">
    <property type="entry name" value="hemK_fam"/>
    <property type="match status" value="1"/>
</dbReference>
<evidence type="ECO:0000259" key="6">
    <source>
        <dbReference type="Pfam" id="PF05175"/>
    </source>
</evidence>
<dbReference type="InterPro" id="IPR029063">
    <property type="entry name" value="SAM-dependent_MTases_sf"/>
</dbReference>
<dbReference type="Pfam" id="PF05175">
    <property type="entry name" value="MTS"/>
    <property type="match status" value="1"/>
</dbReference>
<keyword evidence="4" id="KW-0949">S-adenosyl-L-methionine</keyword>
<dbReference type="InterPro" id="IPR004556">
    <property type="entry name" value="HemK-like"/>
</dbReference>
<dbReference type="SUPFAM" id="SSF53335">
    <property type="entry name" value="S-adenosyl-L-methionine-dependent methyltransferases"/>
    <property type="match status" value="1"/>
</dbReference>
<dbReference type="AlphaFoldDB" id="A0A3B0VBP1"/>
<dbReference type="InterPro" id="IPR040758">
    <property type="entry name" value="PrmC_N"/>
</dbReference>
<reference evidence="8" key="1">
    <citation type="submission" date="2018-06" db="EMBL/GenBank/DDBJ databases">
        <authorList>
            <person name="Zhirakovskaya E."/>
        </authorList>
    </citation>
    <scope>NUCLEOTIDE SEQUENCE</scope>
</reference>
<keyword evidence="3 8" id="KW-0808">Transferase</keyword>
<proteinExistence type="predicted"/>